<dbReference type="AlphaFoldDB" id="A0A8S1RW16"/>
<organism evidence="1 2">
    <name type="scientific">Paramecium sonneborni</name>
    <dbReference type="NCBI Taxonomy" id="65129"/>
    <lineage>
        <taxon>Eukaryota</taxon>
        <taxon>Sar</taxon>
        <taxon>Alveolata</taxon>
        <taxon>Ciliophora</taxon>
        <taxon>Intramacronucleata</taxon>
        <taxon>Oligohymenophorea</taxon>
        <taxon>Peniculida</taxon>
        <taxon>Parameciidae</taxon>
        <taxon>Paramecium</taxon>
    </lineage>
</organism>
<evidence type="ECO:0000313" key="2">
    <source>
        <dbReference type="Proteomes" id="UP000692954"/>
    </source>
</evidence>
<comment type="caution">
    <text evidence="1">The sequence shown here is derived from an EMBL/GenBank/DDBJ whole genome shotgun (WGS) entry which is preliminary data.</text>
</comment>
<accession>A0A8S1RW16</accession>
<sequence>MNLIGDQDVMITSVESRENGQNIMKSSKGTLLYYYILSRYYTCPIIYIGDYNEGLKIGMWKILIRKVWRLCRKYTIDFRGGGNFNENGLKTGMWLEVEDYRSPTIILQQGIYQNGMKIGKWEINSQHKIIGGGNYNEKGQNLDNRLRLMKKNIGS</sequence>
<dbReference type="PANTHER" id="PTHR33706">
    <property type="entry name" value="MORN VARIANT REPEAT PROTEIN"/>
    <property type="match status" value="1"/>
</dbReference>
<dbReference type="EMBL" id="CAJJDN010000314">
    <property type="protein sequence ID" value="CAD8130674.1"/>
    <property type="molecule type" value="Genomic_DNA"/>
</dbReference>
<name>A0A8S1RW16_9CILI</name>
<reference evidence="1" key="1">
    <citation type="submission" date="2021-01" db="EMBL/GenBank/DDBJ databases">
        <authorList>
            <consortium name="Genoscope - CEA"/>
            <person name="William W."/>
        </authorList>
    </citation>
    <scope>NUCLEOTIDE SEQUENCE</scope>
</reference>
<evidence type="ECO:0000313" key="1">
    <source>
        <dbReference type="EMBL" id="CAD8130674.1"/>
    </source>
</evidence>
<dbReference type="Proteomes" id="UP000692954">
    <property type="component" value="Unassembled WGS sequence"/>
</dbReference>
<proteinExistence type="predicted"/>
<dbReference type="PANTHER" id="PTHR33706:SF1">
    <property type="entry name" value="TPR REPEAT PROTEIN"/>
    <property type="match status" value="1"/>
</dbReference>
<keyword evidence="2" id="KW-1185">Reference proteome</keyword>
<protein>
    <submittedName>
        <fullName evidence="1">Uncharacterized protein</fullName>
    </submittedName>
</protein>
<gene>
    <name evidence="1" type="ORF">PSON_ATCC_30995.1.T3140006</name>
</gene>